<dbReference type="STRING" id="35608.A0A2U1NQX3"/>
<gene>
    <name evidence="4" type="ORF">CTI12_AA236940</name>
</gene>
<dbReference type="GO" id="GO:0012505">
    <property type="term" value="C:endomembrane system"/>
    <property type="evidence" value="ECO:0007669"/>
    <property type="project" value="UniProtKB-SubCell"/>
</dbReference>
<dbReference type="Proteomes" id="UP000245207">
    <property type="component" value="Unassembled WGS sequence"/>
</dbReference>
<dbReference type="PANTHER" id="PTHR24093:SF369">
    <property type="entry name" value="CALCIUM-TRANSPORTING ATPASE"/>
    <property type="match status" value="1"/>
</dbReference>
<dbReference type="PRINTS" id="PR00119">
    <property type="entry name" value="CATATPASE"/>
</dbReference>
<dbReference type="SUPFAM" id="SSF56784">
    <property type="entry name" value="HAD-like"/>
    <property type="match status" value="1"/>
</dbReference>
<proteinExistence type="predicted"/>
<sequence>MQDDGVEHGSVLCSACVLGTLMPKFGEVPVGKHARVKRHATLCRPVYMRLTEDLKFLKEKLNSEINLIETKVENLSNENQELMKQLQICKQTACSATMIGFVLHNYVRKRSLADYLIFSVSGRILWNTISEMGTRECMRDLLMVNVRGNLQIIVQLGWSSSNDKLLFVQALHKRGHVVAITGDGTNDAPDLHEADIGLALGIARTEVAKESRTPMSSVDSSLRLRGPFLKGLLIQRISKQIGYLSGVFQPHLVKLEIAGAYLHIKERIGAATYPLGIKQWDIVRLGAEMMSMICLLINGMTDPELNEVVIGVIGPIVFFDFFSKLVQRVSQLQQVFAEVRGQISQLESSPEFTDWVIRSADRMKHAAKDSSDDLDENGTDSTEEYVQQAVKRRGFFSCRCVVKQIHFLPNPQLTKSASRIRDPFDQEACLCQHKNKLKWVFSPSMVQKVDLQQYCPASYYI</sequence>
<evidence type="ECO:0000256" key="1">
    <source>
        <dbReference type="ARBA" id="ARBA00004127"/>
    </source>
</evidence>
<protein>
    <submittedName>
        <fullName evidence="4">Calcium-transporting ATPase 8, plasma membrane-type</fullName>
    </submittedName>
</protein>
<organism evidence="4 5">
    <name type="scientific">Artemisia annua</name>
    <name type="common">Sweet wormwood</name>
    <dbReference type="NCBI Taxonomy" id="35608"/>
    <lineage>
        <taxon>Eukaryota</taxon>
        <taxon>Viridiplantae</taxon>
        <taxon>Streptophyta</taxon>
        <taxon>Embryophyta</taxon>
        <taxon>Tracheophyta</taxon>
        <taxon>Spermatophyta</taxon>
        <taxon>Magnoliopsida</taxon>
        <taxon>eudicotyledons</taxon>
        <taxon>Gunneridae</taxon>
        <taxon>Pentapetalae</taxon>
        <taxon>asterids</taxon>
        <taxon>campanulids</taxon>
        <taxon>Asterales</taxon>
        <taxon>Asteraceae</taxon>
        <taxon>Asteroideae</taxon>
        <taxon>Anthemideae</taxon>
        <taxon>Artemisiinae</taxon>
        <taxon>Artemisia</taxon>
    </lineage>
</organism>
<dbReference type="AlphaFoldDB" id="A0A2U1NQX3"/>
<dbReference type="OrthoDB" id="3352408at2759"/>
<dbReference type="Gene3D" id="3.40.50.1000">
    <property type="entry name" value="HAD superfamily/HAD-like"/>
    <property type="match status" value="1"/>
</dbReference>
<evidence type="ECO:0000313" key="5">
    <source>
        <dbReference type="Proteomes" id="UP000245207"/>
    </source>
</evidence>
<keyword evidence="3" id="KW-0175">Coiled coil</keyword>
<comment type="caution">
    <text evidence="4">The sequence shown here is derived from an EMBL/GenBank/DDBJ whole genome shotgun (WGS) entry which is preliminary data.</text>
</comment>
<dbReference type="PANTHER" id="PTHR24093">
    <property type="entry name" value="CATION TRANSPORTING ATPASE"/>
    <property type="match status" value="1"/>
</dbReference>
<evidence type="ECO:0000256" key="2">
    <source>
        <dbReference type="ARBA" id="ARBA00022842"/>
    </source>
</evidence>
<keyword evidence="2" id="KW-0460">Magnesium</keyword>
<dbReference type="GO" id="GO:0005388">
    <property type="term" value="F:P-type calcium transporter activity"/>
    <property type="evidence" value="ECO:0007669"/>
    <property type="project" value="TreeGrafter"/>
</dbReference>
<accession>A0A2U1NQX3</accession>
<dbReference type="InterPro" id="IPR036412">
    <property type="entry name" value="HAD-like_sf"/>
</dbReference>
<comment type="subcellular location">
    <subcellularLocation>
        <location evidence="1">Endomembrane system</location>
        <topology evidence="1">Multi-pass membrane protein</topology>
    </subcellularLocation>
</comment>
<evidence type="ECO:0000256" key="3">
    <source>
        <dbReference type="SAM" id="Coils"/>
    </source>
</evidence>
<keyword evidence="5" id="KW-1185">Reference proteome</keyword>
<dbReference type="EMBL" id="PKPP01002339">
    <property type="protein sequence ID" value="PWA75906.1"/>
    <property type="molecule type" value="Genomic_DNA"/>
</dbReference>
<feature type="coiled-coil region" evidence="3">
    <location>
        <begin position="47"/>
        <end position="92"/>
    </location>
</feature>
<dbReference type="InterPro" id="IPR023214">
    <property type="entry name" value="HAD_sf"/>
</dbReference>
<dbReference type="GO" id="GO:0005886">
    <property type="term" value="C:plasma membrane"/>
    <property type="evidence" value="ECO:0007669"/>
    <property type="project" value="TreeGrafter"/>
</dbReference>
<evidence type="ECO:0000313" key="4">
    <source>
        <dbReference type="EMBL" id="PWA75906.1"/>
    </source>
</evidence>
<name>A0A2U1NQX3_ARTAN</name>
<reference evidence="4 5" key="1">
    <citation type="journal article" date="2018" name="Mol. Plant">
        <title>The genome of Artemisia annua provides insight into the evolution of Asteraceae family and artemisinin biosynthesis.</title>
        <authorList>
            <person name="Shen Q."/>
            <person name="Zhang L."/>
            <person name="Liao Z."/>
            <person name="Wang S."/>
            <person name="Yan T."/>
            <person name="Shi P."/>
            <person name="Liu M."/>
            <person name="Fu X."/>
            <person name="Pan Q."/>
            <person name="Wang Y."/>
            <person name="Lv Z."/>
            <person name="Lu X."/>
            <person name="Zhang F."/>
            <person name="Jiang W."/>
            <person name="Ma Y."/>
            <person name="Chen M."/>
            <person name="Hao X."/>
            <person name="Li L."/>
            <person name="Tang Y."/>
            <person name="Lv G."/>
            <person name="Zhou Y."/>
            <person name="Sun X."/>
            <person name="Brodelius P.E."/>
            <person name="Rose J.K.C."/>
            <person name="Tang K."/>
        </authorList>
    </citation>
    <scope>NUCLEOTIDE SEQUENCE [LARGE SCALE GENOMIC DNA]</scope>
    <source>
        <strain evidence="5">cv. Huhao1</strain>
        <tissue evidence="4">Leaf</tissue>
    </source>
</reference>